<accession>A0ABS6G8B7</accession>
<dbReference type="Proteomes" id="UP000779508">
    <property type="component" value="Unassembled WGS sequence"/>
</dbReference>
<feature type="domain" description="Aminotransferase class V" evidence="3">
    <location>
        <begin position="3"/>
        <end position="367"/>
    </location>
</feature>
<evidence type="ECO:0000313" key="4">
    <source>
        <dbReference type="EMBL" id="MBU5677641.1"/>
    </source>
</evidence>
<dbReference type="Pfam" id="PF00266">
    <property type="entry name" value="Aminotran_5"/>
    <property type="match status" value="1"/>
</dbReference>
<dbReference type="EMBL" id="JAHLQK010000006">
    <property type="protein sequence ID" value="MBU5677641.1"/>
    <property type="molecule type" value="Genomic_DNA"/>
</dbReference>
<comment type="cofactor">
    <cofactor evidence="1">
        <name>pyridoxal 5'-phosphate</name>
        <dbReference type="ChEBI" id="CHEBI:597326"/>
    </cofactor>
</comment>
<dbReference type="InterPro" id="IPR016454">
    <property type="entry name" value="Cysteine_dSase"/>
</dbReference>
<proteinExistence type="predicted"/>
<dbReference type="NCBIfam" id="NF002806">
    <property type="entry name" value="PRK02948.1"/>
    <property type="match status" value="1"/>
</dbReference>
<evidence type="ECO:0000313" key="5">
    <source>
        <dbReference type="Proteomes" id="UP000779508"/>
    </source>
</evidence>
<evidence type="ECO:0000259" key="3">
    <source>
        <dbReference type="Pfam" id="PF00266"/>
    </source>
</evidence>
<evidence type="ECO:0000256" key="1">
    <source>
        <dbReference type="ARBA" id="ARBA00001933"/>
    </source>
</evidence>
<dbReference type="PANTHER" id="PTHR11601">
    <property type="entry name" value="CYSTEINE DESULFURYLASE FAMILY MEMBER"/>
    <property type="match status" value="1"/>
</dbReference>
<reference evidence="4 5" key="1">
    <citation type="submission" date="2021-06" db="EMBL/GenBank/DDBJ databases">
        <authorList>
            <person name="Sun Q."/>
            <person name="Li D."/>
        </authorList>
    </citation>
    <scope>NUCLEOTIDE SEQUENCE [LARGE SCALE GENOMIC DNA]</scope>
    <source>
        <strain evidence="4 5">MSJ-5</strain>
    </source>
</reference>
<keyword evidence="2" id="KW-0663">Pyridoxal phosphate</keyword>
<keyword evidence="5" id="KW-1185">Reference proteome</keyword>
<dbReference type="PIRSF" id="PIRSF005572">
    <property type="entry name" value="NifS"/>
    <property type="match status" value="1"/>
</dbReference>
<dbReference type="RefSeq" id="WP_216418551.1">
    <property type="nucleotide sequence ID" value="NZ_JAHLQK010000006.1"/>
</dbReference>
<dbReference type="PANTHER" id="PTHR11601:SF50">
    <property type="entry name" value="CYSTEINE DESULFURASE ISCS 2-RELATED"/>
    <property type="match status" value="1"/>
</dbReference>
<gene>
    <name evidence="4" type="ORF">KQI88_14565</name>
</gene>
<dbReference type="InterPro" id="IPR000192">
    <property type="entry name" value="Aminotrans_V_dom"/>
</dbReference>
<name>A0ABS6G8B7_9FIRM</name>
<sequence length="385" mass="43169">MEVYLDNAATTKPRKEVVESILKSLEEQYANPSSLHKKGVEVEKEIKRIRRIVAKALGCTDQEIIFTSSGTEANNLAIRGITDAYKRSGNHIITSKIEHKSVLNTFNELEKKDFKVTYLDVDEKGFISTEQLKDAINNSTILVSIMYVNNEIGSIQPIEEMSKIIKSINPKTLFHVDGVQAFGKIKFNIKDIKIDSFSISGHKIHGPKGIGALYIKKGTKINPILTGGSQEMGIRSGTENVPGIYGLGEAVKLSMEDQDKNIEHLKKLRNYFIDTFKSQVEGIHITSEKNDNFAPHIINVCFPGVRSEIMLHSLEQDGIYVSSGSACSSKRKGYSHVLEAINMKDDLIDSALRFSLSYITTKSEIDYAIEKTKEHFINLKRIIKR</sequence>
<protein>
    <submittedName>
        <fullName evidence="4">Cysteine desulfurase</fullName>
    </submittedName>
</protein>
<organism evidence="4 5">
    <name type="scientific">Alkaliphilus flagellatus</name>
    <dbReference type="NCBI Taxonomy" id="2841507"/>
    <lineage>
        <taxon>Bacteria</taxon>
        <taxon>Bacillati</taxon>
        <taxon>Bacillota</taxon>
        <taxon>Clostridia</taxon>
        <taxon>Peptostreptococcales</taxon>
        <taxon>Natronincolaceae</taxon>
        <taxon>Alkaliphilus</taxon>
    </lineage>
</organism>
<comment type="caution">
    <text evidence="4">The sequence shown here is derived from an EMBL/GenBank/DDBJ whole genome shotgun (WGS) entry which is preliminary data.</text>
</comment>
<evidence type="ECO:0000256" key="2">
    <source>
        <dbReference type="ARBA" id="ARBA00022898"/>
    </source>
</evidence>